<name>A0ABW7XT00_STRCE</name>
<evidence type="ECO:0000259" key="3">
    <source>
        <dbReference type="Pfam" id="PF01068"/>
    </source>
</evidence>
<sequence length="185" mass="20773">MLATLSDRRQFPDEGWIFERKLDGVRVPVVREGGRLALLSRTGRPLDDTCPEIVAAPAAQSCGDFTVDGEIVAFTHGRTDVARLQQRMGLTRPRQDVEASGVAVTYYVFDLLRLEGQDPTRLPLRTRTSLPRRALAARSPLRLTPHRNAGGAELRDGIPRHPWFLSLRDDRKPREVVRERAVTSV</sequence>
<keyword evidence="5" id="KW-1185">Reference proteome</keyword>
<dbReference type="Pfam" id="PF01068">
    <property type="entry name" value="DNA_ligase_A_M"/>
    <property type="match status" value="1"/>
</dbReference>
<proteinExistence type="inferred from homology"/>
<dbReference type="PANTHER" id="PTHR45674">
    <property type="entry name" value="DNA LIGASE 1/3 FAMILY MEMBER"/>
    <property type="match status" value="1"/>
</dbReference>
<evidence type="ECO:0000313" key="5">
    <source>
        <dbReference type="Proteomes" id="UP001612415"/>
    </source>
</evidence>
<organism evidence="4 5">
    <name type="scientific">Streptomyces cellulosae</name>
    <dbReference type="NCBI Taxonomy" id="1968"/>
    <lineage>
        <taxon>Bacteria</taxon>
        <taxon>Bacillati</taxon>
        <taxon>Actinomycetota</taxon>
        <taxon>Actinomycetes</taxon>
        <taxon>Kitasatosporales</taxon>
        <taxon>Streptomycetaceae</taxon>
        <taxon>Streptomyces</taxon>
    </lineage>
</organism>
<dbReference type="RefSeq" id="WP_398654263.1">
    <property type="nucleotide sequence ID" value="NZ_JBITDC010000001.1"/>
</dbReference>
<accession>A0ABW7XT00</accession>
<comment type="caution">
    <text evidence="4">The sequence shown here is derived from an EMBL/GenBank/DDBJ whole genome shotgun (WGS) entry which is preliminary data.</text>
</comment>
<evidence type="ECO:0000256" key="2">
    <source>
        <dbReference type="ARBA" id="ARBA00022598"/>
    </source>
</evidence>
<gene>
    <name evidence="4" type="ORF">ACIA8P_00845</name>
</gene>
<dbReference type="Proteomes" id="UP001612415">
    <property type="component" value="Unassembled WGS sequence"/>
</dbReference>
<dbReference type="InterPro" id="IPR050191">
    <property type="entry name" value="ATP-dep_DNA_ligase"/>
</dbReference>
<feature type="domain" description="ATP-dependent DNA ligase family profile" evidence="3">
    <location>
        <begin position="9"/>
        <end position="135"/>
    </location>
</feature>
<dbReference type="PROSITE" id="PS00697">
    <property type="entry name" value="DNA_LIGASE_A1"/>
    <property type="match status" value="1"/>
</dbReference>
<dbReference type="Gene3D" id="3.30.1490.70">
    <property type="match status" value="1"/>
</dbReference>
<dbReference type="SUPFAM" id="SSF56091">
    <property type="entry name" value="DNA ligase/mRNA capping enzyme, catalytic domain"/>
    <property type="match status" value="1"/>
</dbReference>
<keyword evidence="2" id="KW-0436">Ligase</keyword>
<evidence type="ECO:0000256" key="1">
    <source>
        <dbReference type="ARBA" id="ARBA00007572"/>
    </source>
</evidence>
<dbReference type="InterPro" id="IPR012310">
    <property type="entry name" value="DNA_ligase_ATP-dep_cent"/>
</dbReference>
<dbReference type="EMBL" id="JBITDC010000001">
    <property type="protein sequence ID" value="MFI5673209.1"/>
    <property type="molecule type" value="Genomic_DNA"/>
</dbReference>
<dbReference type="InterPro" id="IPR016059">
    <property type="entry name" value="DNA_ligase_ATP-dep_CS"/>
</dbReference>
<protein>
    <recommendedName>
        <fullName evidence="3">ATP-dependent DNA ligase family profile domain-containing protein</fullName>
    </recommendedName>
</protein>
<dbReference type="Gene3D" id="3.30.470.30">
    <property type="entry name" value="DNA ligase/mRNA capping enzyme"/>
    <property type="match status" value="1"/>
</dbReference>
<dbReference type="PANTHER" id="PTHR45674:SF4">
    <property type="entry name" value="DNA LIGASE 1"/>
    <property type="match status" value="1"/>
</dbReference>
<evidence type="ECO:0000313" key="4">
    <source>
        <dbReference type="EMBL" id="MFI5673209.1"/>
    </source>
</evidence>
<comment type="similarity">
    <text evidence="1">Belongs to the ATP-dependent DNA ligase family.</text>
</comment>
<reference evidence="4 5" key="1">
    <citation type="submission" date="2024-10" db="EMBL/GenBank/DDBJ databases">
        <title>The Natural Products Discovery Center: Release of the First 8490 Sequenced Strains for Exploring Actinobacteria Biosynthetic Diversity.</title>
        <authorList>
            <person name="Kalkreuter E."/>
            <person name="Kautsar S.A."/>
            <person name="Yang D."/>
            <person name="Bader C.D."/>
            <person name="Teijaro C.N."/>
            <person name="Fluegel L."/>
            <person name="Davis C.M."/>
            <person name="Simpson J.R."/>
            <person name="Lauterbach L."/>
            <person name="Steele A.D."/>
            <person name="Gui C."/>
            <person name="Meng S."/>
            <person name="Li G."/>
            <person name="Viehrig K."/>
            <person name="Ye F."/>
            <person name="Su P."/>
            <person name="Kiefer A.F."/>
            <person name="Nichols A."/>
            <person name="Cepeda A.J."/>
            <person name="Yan W."/>
            <person name="Fan B."/>
            <person name="Jiang Y."/>
            <person name="Adhikari A."/>
            <person name="Zheng C.-J."/>
            <person name="Schuster L."/>
            <person name="Cowan T.M."/>
            <person name="Smanski M.J."/>
            <person name="Chevrette M.G."/>
            <person name="De Carvalho L.P.S."/>
            <person name="Shen B."/>
        </authorList>
    </citation>
    <scope>NUCLEOTIDE SEQUENCE [LARGE SCALE GENOMIC DNA]</scope>
    <source>
        <strain evidence="4 5">NPDC051599</strain>
    </source>
</reference>